<evidence type="ECO:0000313" key="2">
    <source>
        <dbReference type="EMBL" id="QNP90032.1"/>
    </source>
</evidence>
<reference evidence="3 4" key="1">
    <citation type="submission" date="2020-08" db="EMBL/GenBank/DDBJ databases">
        <title>novel species in genus Corynebacterium.</title>
        <authorList>
            <person name="Zhang G."/>
        </authorList>
    </citation>
    <scope>NUCLEOTIDE SEQUENCE [LARGE SCALE GENOMIC DNA]</scope>
    <source>
        <strain evidence="2">Zg-917</strain>
        <strain evidence="3 4">zg-917</strain>
    </source>
</reference>
<accession>A0A7H0JYB6</accession>
<gene>
    <name evidence="1" type="ORF">H7348_02885</name>
    <name evidence="2" type="ORF">IAU68_10310</name>
</gene>
<dbReference type="AlphaFoldDB" id="A0A7H0JYB6"/>
<name>A0A7H0JYB6_9CORY</name>
<dbReference type="EMBL" id="CP061032">
    <property type="protein sequence ID" value="QNP90032.1"/>
    <property type="molecule type" value="Genomic_DNA"/>
</dbReference>
<sequence length="82" mass="8952">MKLELTTHTAPTARRLTRLFTPLPFSGISASRTAAALESLRTQTHSLIDDTTHHLNTHLGSIADFASSVETVDADLEARLRP</sequence>
<dbReference type="Proteomes" id="UP000642876">
    <property type="component" value="Unassembled WGS sequence"/>
</dbReference>
<evidence type="ECO:0000313" key="3">
    <source>
        <dbReference type="Proteomes" id="UP000516235"/>
    </source>
</evidence>
<dbReference type="EMBL" id="JACMYE010000002">
    <property type="protein sequence ID" value="MBC3178268.1"/>
    <property type="molecule type" value="Genomic_DNA"/>
</dbReference>
<organism evidence="2 3">
    <name type="scientific">Corynebacterium lujinxingii</name>
    <dbReference type="NCBI Taxonomy" id="2763010"/>
    <lineage>
        <taxon>Bacteria</taxon>
        <taxon>Bacillati</taxon>
        <taxon>Actinomycetota</taxon>
        <taxon>Actinomycetes</taxon>
        <taxon>Mycobacteriales</taxon>
        <taxon>Corynebacteriaceae</taxon>
        <taxon>Corynebacterium</taxon>
    </lineage>
</organism>
<dbReference type="Proteomes" id="UP000516235">
    <property type="component" value="Chromosome"/>
</dbReference>
<proteinExistence type="predicted"/>
<dbReference type="RefSeq" id="WP_171193798.1">
    <property type="nucleotide sequence ID" value="NZ_CP061032.1"/>
</dbReference>
<evidence type="ECO:0000313" key="1">
    <source>
        <dbReference type="EMBL" id="MBC3178268.1"/>
    </source>
</evidence>
<evidence type="ECO:0000313" key="4">
    <source>
        <dbReference type="Proteomes" id="UP000642876"/>
    </source>
</evidence>
<keyword evidence="4" id="KW-1185">Reference proteome</keyword>
<dbReference type="KEGG" id="cluj:IAU68_10310"/>
<protein>
    <submittedName>
        <fullName evidence="2">Uncharacterized protein</fullName>
    </submittedName>
</protein>